<comment type="caution">
    <text evidence="2">The sequence shown here is derived from an EMBL/GenBank/DDBJ whole genome shotgun (WGS) entry which is preliminary data.</text>
</comment>
<proteinExistence type="predicted"/>
<evidence type="ECO:0000313" key="2">
    <source>
        <dbReference type="EMBL" id="PWS30959.1"/>
    </source>
</evidence>
<feature type="signal peptide" evidence="1">
    <location>
        <begin position="1"/>
        <end position="22"/>
    </location>
</feature>
<feature type="chain" id="PRO_5016312860" evidence="1">
    <location>
        <begin position="23"/>
        <end position="945"/>
    </location>
</feature>
<dbReference type="Proteomes" id="UP000245391">
    <property type="component" value="Unassembled WGS sequence"/>
</dbReference>
<keyword evidence="3" id="KW-1185">Reference proteome</keyword>
<dbReference type="OrthoDB" id="1086219at2"/>
<accession>A0A317EZ39</accession>
<dbReference type="RefSeq" id="WP_109930908.1">
    <property type="nucleotide sequence ID" value="NZ_QGNY01000005.1"/>
</dbReference>
<dbReference type="SUPFAM" id="SSF56935">
    <property type="entry name" value="Porins"/>
    <property type="match status" value="1"/>
</dbReference>
<name>A0A317EZ39_9SPHI</name>
<evidence type="ECO:0000313" key="3">
    <source>
        <dbReference type="Proteomes" id="UP000245391"/>
    </source>
</evidence>
<organism evidence="2 3">
    <name type="scientific">Pedobacter paludis</name>
    <dbReference type="NCBI Taxonomy" id="2203212"/>
    <lineage>
        <taxon>Bacteria</taxon>
        <taxon>Pseudomonadati</taxon>
        <taxon>Bacteroidota</taxon>
        <taxon>Sphingobacteriia</taxon>
        <taxon>Sphingobacteriales</taxon>
        <taxon>Sphingobacteriaceae</taxon>
        <taxon>Pedobacter</taxon>
    </lineage>
</organism>
<sequence length="945" mass="106876">MLNLLKLVIALIFAMAINNAMAQQSKPSLPGSTKGILRDTAHNYVLKSATVSIYKMADSSLISYQISNNYGEFSFKNLPVGVSLRLDASHVGYQTLRKKFTVPSDKNFIDLGTLIINPKDNTLEEVTVTIPPITMNGDTLEFNAAAFKLDSNAVVEDLLRKIPNVTLWGDGQITVNGREVKSVLVNGKPFFGGDAKVATQNIAKNALDKIQVYNTVKDKNNPLDSTLTVNLKLKKGKELGFFGKIGGGYGTDDRYEADLSFNVFSPKMQLAIVGASNNINKSLNNVNTLINNSTFKGVGTNVEYQPDFRASGINQPNAGGVKFTYNFVEKPTWENRNTVTSSYFIQNTNNDYVSNSETTTSINTTDKIYEQNSNTSSNVNNNQNFDARYDLTKKNKALTFSHNFSRNKGESTNETFRNALNTQNVLTSTNNTFNQNSFDNTRFSFQVDFRLSQNYMKPKQLIKSLNLSYMITVNDNENNRSNLTDFISVTNPASNRRFDRRYETAYNSVYQQMNIELPNLKSLFFGNSNLGGIDFELSNSLNLNNRKDDNQVQDLNTATNNYINNAYLSNYVETHYIEETPGLTISKSFYKNLSNRYNKNLSLNFSPKQKFIRQENRSQRSFQNITRNYQRFMPDASIGYTDNQFGEYYKSYSLSFNTKVRIPSLDQLAPLTDSTNLYSLQRGNLNLKEAVDRELSLSLNHYDQTNKNTLNYNLSLTAGFTKNQIVDSTFIDDQNRRTNFLTNANGNRYLNFYGDARKAFKFKTSELQINLNSQISNTKTPGYTNSLFAFSKNFNTNTSLTVNYTYKSYLALAIGQTYGTYRSEQEAFNTLYKGINKASTLSSSYNVTKKFTLNTNISFNQSSSSNTDDINFTIWNANAVYRFLKGNNAEFKLSALDILHQNTNIINYGSGNSFTVGSRNVLQQYFMTTFSYYPRQFGKKAPVKK</sequence>
<keyword evidence="1" id="KW-0732">Signal</keyword>
<dbReference type="AlphaFoldDB" id="A0A317EZ39"/>
<dbReference type="InterPro" id="IPR008969">
    <property type="entry name" value="CarboxyPept-like_regulatory"/>
</dbReference>
<reference evidence="3" key="1">
    <citation type="submission" date="2018-05" db="EMBL/GenBank/DDBJ databases">
        <title>Pedobacter paludis sp. nov., isolated from wetland soil.</title>
        <authorList>
            <person name="Zhang Y."/>
        </authorList>
    </citation>
    <scope>NUCLEOTIDE SEQUENCE [LARGE SCALE GENOMIC DNA]</scope>
    <source>
        <strain evidence="3">R-8</strain>
    </source>
</reference>
<dbReference type="SUPFAM" id="SSF49464">
    <property type="entry name" value="Carboxypeptidase regulatory domain-like"/>
    <property type="match status" value="1"/>
</dbReference>
<evidence type="ECO:0000256" key="1">
    <source>
        <dbReference type="SAM" id="SignalP"/>
    </source>
</evidence>
<dbReference type="EMBL" id="QGNY01000005">
    <property type="protein sequence ID" value="PWS30959.1"/>
    <property type="molecule type" value="Genomic_DNA"/>
</dbReference>
<gene>
    <name evidence="2" type="ORF">DF947_15265</name>
</gene>
<protein>
    <submittedName>
        <fullName evidence="2">Uncharacterized protein</fullName>
    </submittedName>
</protein>